<feature type="signal peptide" evidence="1">
    <location>
        <begin position="1"/>
        <end position="19"/>
    </location>
</feature>
<sequence length="209" mass="21899">MKNILAIATLGFCAVSAAAEDLPANVNICAGVSDDRARLACFDGLAARAARTQPVAPVAAPKPPEAQPFVTLPNQGAAPVAAAPAAAPSVVPAPVAVPSAAPVSRSPSKVDEFGAETIRKTQTREEAAKEPQEVQEVRGKVTAVDLGKTGKFTVTLDNGQVWRQIESDTGRARFSKQGDTVVISHGLLGSYNLVFEGREMTLFKVRRVK</sequence>
<name>A0A846MUI4_9PROT</name>
<comment type="caution">
    <text evidence="2">The sequence shown here is derived from an EMBL/GenBank/DDBJ whole genome shotgun (WGS) entry which is preliminary data.</text>
</comment>
<keyword evidence="3" id="KW-1185">Reference proteome</keyword>
<evidence type="ECO:0000313" key="2">
    <source>
        <dbReference type="EMBL" id="NIK86861.1"/>
    </source>
</evidence>
<gene>
    <name evidence="2" type="ORF">FHS83_000179</name>
</gene>
<reference evidence="2 3" key="1">
    <citation type="submission" date="2020-03" db="EMBL/GenBank/DDBJ databases">
        <title>Genomic Encyclopedia of Type Strains, Phase IV (KMG-IV): sequencing the most valuable type-strain genomes for metagenomic binning, comparative biology and taxonomic classification.</title>
        <authorList>
            <person name="Goeker M."/>
        </authorList>
    </citation>
    <scope>NUCLEOTIDE SEQUENCE [LARGE SCALE GENOMIC DNA]</scope>
    <source>
        <strain evidence="2 3">DSM 19867</strain>
    </source>
</reference>
<feature type="chain" id="PRO_5033022095" evidence="1">
    <location>
        <begin position="20"/>
        <end position="209"/>
    </location>
</feature>
<protein>
    <submittedName>
        <fullName evidence="2">Uncharacterized protein</fullName>
    </submittedName>
</protein>
<proteinExistence type="predicted"/>
<keyword evidence="1" id="KW-0732">Signal</keyword>
<dbReference type="Proteomes" id="UP000570514">
    <property type="component" value="Unassembled WGS sequence"/>
</dbReference>
<accession>A0A846MUI4</accession>
<evidence type="ECO:0000313" key="3">
    <source>
        <dbReference type="Proteomes" id="UP000570514"/>
    </source>
</evidence>
<dbReference type="RefSeq" id="WP_167079944.1">
    <property type="nucleotide sequence ID" value="NZ_BAAADC010000001.1"/>
</dbReference>
<dbReference type="EMBL" id="JAASRM010000001">
    <property type="protein sequence ID" value="NIK86861.1"/>
    <property type="molecule type" value="Genomic_DNA"/>
</dbReference>
<organism evidence="2 3">
    <name type="scientific">Rhizomicrobium palustre</name>
    <dbReference type="NCBI Taxonomy" id="189966"/>
    <lineage>
        <taxon>Bacteria</taxon>
        <taxon>Pseudomonadati</taxon>
        <taxon>Pseudomonadota</taxon>
        <taxon>Alphaproteobacteria</taxon>
        <taxon>Micropepsales</taxon>
        <taxon>Micropepsaceae</taxon>
        <taxon>Rhizomicrobium</taxon>
    </lineage>
</organism>
<evidence type="ECO:0000256" key="1">
    <source>
        <dbReference type="SAM" id="SignalP"/>
    </source>
</evidence>
<dbReference type="AlphaFoldDB" id="A0A846MUI4"/>